<dbReference type="Pfam" id="PF07715">
    <property type="entry name" value="Plug"/>
    <property type="match status" value="1"/>
</dbReference>
<evidence type="ECO:0000256" key="14">
    <source>
        <dbReference type="SAM" id="SignalP"/>
    </source>
</evidence>
<evidence type="ECO:0000256" key="1">
    <source>
        <dbReference type="ARBA" id="ARBA00004571"/>
    </source>
</evidence>
<feature type="signal peptide" evidence="14">
    <location>
        <begin position="1"/>
        <end position="23"/>
    </location>
</feature>
<dbReference type="InterPro" id="IPR039426">
    <property type="entry name" value="TonB-dep_rcpt-like"/>
</dbReference>
<evidence type="ECO:0000256" key="8">
    <source>
        <dbReference type="ARBA" id="ARBA00023077"/>
    </source>
</evidence>
<keyword evidence="17" id="KW-0675">Receptor</keyword>
<dbReference type="InterPro" id="IPR036942">
    <property type="entry name" value="Beta-barrel_TonB_sf"/>
</dbReference>
<evidence type="ECO:0000259" key="16">
    <source>
        <dbReference type="Pfam" id="PF07715"/>
    </source>
</evidence>
<keyword evidence="10 11" id="KW-0998">Cell outer membrane</keyword>
<evidence type="ECO:0000256" key="7">
    <source>
        <dbReference type="ARBA" id="ARBA00023065"/>
    </source>
</evidence>
<keyword evidence="5 11" id="KW-0812">Transmembrane</keyword>
<keyword evidence="14" id="KW-0732">Signal</keyword>
<comment type="similarity">
    <text evidence="11 12">Belongs to the TonB-dependent receptor family.</text>
</comment>
<feature type="domain" description="TonB-dependent receptor plug" evidence="16">
    <location>
        <begin position="80"/>
        <end position="187"/>
    </location>
</feature>
<reference evidence="18" key="1">
    <citation type="journal article" date="2019" name="Int. J. Syst. Evol. Microbiol.">
        <title>The Global Catalogue of Microorganisms (GCM) 10K type strain sequencing project: providing services to taxonomists for standard genome sequencing and annotation.</title>
        <authorList>
            <consortium name="The Broad Institute Genomics Platform"/>
            <consortium name="The Broad Institute Genome Sequencing Center for Infectious Disease"/>
            <person name="Wu L."/>
            <person name="Ma J."/>
        </authorList>
    </citation>
    <scope>NUCLEOTIDE SEQUENCE [LARGE SCALE GENOMIC DNA]</scope>
    <source>
        <strain evidence="18">JCM 17498</strain>
    </source>
</reference>
<keyword evidence="6" id="KW-0408">Iron</keyword>
<dbReference type="PROSITE" id="PS52016">
    <property type="entry name" value="TONB_DEPENDENT_REC_3"/>
    <property type="match status" value="1"/>
</dbReference>
<dbReference type="Pfam" id="PF00593">
    <property type="entry name" value="TonB_dep_Rec_b-barrel"/>
    <property type="match status" value="1"/>
</dbReference>
<evidence type="ECO:0000256" key="9">
    <source>
        <dbReference type="ARBA" id="ARBA00023136"/>
    </source>
</evidence>
<feature type="region of interest" description="Disordered" evidence="13">
    <location>
        <begin position="28"/>
        <end position="61"/>
    </location>
</feature>
<sequence length="967" mass="102950">MKRATAYLLSAAATVALAAPAWAQEPVPTNGAARQVPSAATANGAVQSGSANAGPDTSDDNAAASVGDIIVTATRRASPLSDVPIAVSAVTQESLQNTGANDIRSLNQLAPSLLISSTGSEANASARIRGIGTVGDNPGLESSVAVFIDGVYRSRTGVGLNELGEIERVEVLRGPQGTLFGRNASAGLINIVTRAPEFKFGGIAEATYGNYDNYRFVGGLTGPLIGDTLAFRVDGVYNKRDGFYRNVTAANGSESRVNDRDRYFVRGQLLFKPSDAISVRLIGDYTHRNESCCGAVYYGQQETQVPAGTVVTNNTNGSTVNTTGAIQYNTSNRIVDILRRQGAAFPLAGTFPDPFNRQVAVTPGQTYRNKTEDYGGSGQIDWDLGGATLTSITAYRQYKAGNAGDVDYTNVDLTHRAADGNAYRQFKTFTQEVRLNGSLFEGKLDWLVGGFYSREKLKLVDNVVFGANYGAFAACRLVATANPAAFLQNQNNPGCLGTTPIAALGGATARQALGSNFGTLAGTVLGGLDRLSQLNNLGDQRSVYRQDSENYAFFTHNILNITDTLSVTLGLRYTHESKDFRANFNNNNTICPQQQNILSPLIANQAVPAAARQYLAAIVTLSCTGNSSTGLNALNLDDGFDDGEFTGTGVISWKPTPRLMTYASYAKGYKAGGYNLDRSDLGGPNGVFAARTNADAPGLRFDAEKVNAYEIGAKYNIRGHFSLNVAAFRQEFTDFQLNTFNGSVFVVQNIQSCKDNLGGADRDNAPAVPGTGACPGRADRAGVISQGVELEATMNPIRDLTFSAGYTYADTHFRNNLVGSSAGEAIDPALFLLPGRQMSNAPKNVVTTSLAWTPDIGSNGLSALFYVDSRLSSDYNTGSDLAPEKKQDGFALVNARIGLRGADQRWAIEFWAQNLLNQDYIQVAFNTPFQGAGSIANTQAFGSTSNALYSAFLAEPRTYGVTLRSRF</sequence>
<evidence type="ECO:0000256" key="13">
    <source>
        <dbReference type="SAM" id="MobiDB-lite"/>
    </source>
</evidence>
<feature type="chain" id="PRO_5045864227" evidence="14">
    <location>
        <begin position="24"/>
        <end position="967"/>
    </location>
</feature>
<gene>
    <name evidence="17" type="ORF">GCM10022268_15200</name>
</gene>
<dbReference type="SUPFAM" id="SSF56935">
    <property type="entry name" value="Porins"/>
    <property type="match status" value="1"/>
</dbReference>
<dbReference type="Gene3D" id="2.170.130.10">
    <property type="entry name" value="TonB-dependent receptor, plug domain"/>
    <property type="match status" value="1"/>
</dbReference>
<evidence type="ECO:0000256" key="5">
    <source>
        <dbReference type="ARBA" id="ARBA00022692"/>
    </source>
</evidence>
<keyword evidence="3 11" id="KW-1134">Transmembrane beta strand</keyword>
<name>A0ABP7DM63_9SPHN</name>
<evidence type="ECO:0000256" key="12">
    <source>
        <dbReference type="RuleBase" id="RU003357"/>
    </source>
</evidence>
<evidence type="ECO:0000313" key="17">
    <source>
        <dbReference type="EMBL" id="GAA3706669.1"/>
    </source>
</evidence>
<evidence type="ECO:0000256" key="11">
    <source>
        <dbReference type="PROSITE-ProRule" id="PRU01360"/>
    </source>
</evidence>
<comment type="subcellular location">
    <subcellularLocation>
        <location evidence="1 11">Cell outer membrane</location>
        <topology evidence="1 11">Multi-pass membrane protein</topology>
    </subcellularLocation>
</comment>
<evidence type="ECO:0000256" key="2">
    <source>
        <dbReference type="ARBA" id="ARBA00022448"/>
    </source>
</evidence>
<keyword evidence="7" id="KW-0406">Ion transport</keyword>
<dbReference type="InterPro" id="IPR012910">
    <property type="entry name" value="Plug_dom"/>
</dbReference>
<dbReference type="InterPro" id="IPR000531">
    <property type="entry name" value="Beta-barrel_TonB"/>
</dbReference>
<dbReference type="Proteomes" id="UP001500523">
    <property type="component" value="Unassembled WGS sequence"/>
</dbReference>
<proteinExistence type="inferred from homology"/>
<keyword evidence="2 11" id="KW-0813">Transport</keyword>
<evidence type="ECO:0000259" key="15">
    <source>
        <dbReference type="Pfam" id="PF00593"/>
    </source>
</evidence>
<dbReference type="RefSeq" id="WP_344692768.1">
    <property type="nucleotide sequence ID" value="NZ_BAABBF010000003.1"/>
</dbReference>
<evidence type="ECO:0000313" key="18">
    <source>
        <dbReference type="Proteomes" id="UP001500523"/>
    </source>
</evidence>
<keyword evidence="18" id="KW-1185">Reference proteome</keyword>
<keyword evidence="4" id="KW-0410">Iron transport</keyword>
<evidence type="ECO:0000256" key="3">
    <source>
        <dbReference type="ARBA" id="ARBA00022452"/>
    </source>
</evidence>
<evidence type="ECO:0000256" key="6">
    <source>
        <dbReference type="ARBA" id="ARBA00023004"/>
    </source>
</evidence>
<feature type="compositionally biased region" description="Polar residues" evidence="13">
    <location>
        <begin position="38"/>
        <end position="51"/>
    </location>
</feature>
<dbReference type="EMBL" id="BAABBF010000003">
    <property type="protein sequence ID" value="GAA3706669.1"/>
    <property type="molecule type" value="Genomic_DNA"/>
</dbReference>
<organism evidence="17 18">
    <name type="scientific">Sphingomonas cynarae</name>
    <dbReference type="NCBI Taxonomy" id="930197"/>
    <lineage>
        <taxon>Bacteria</taxon>
        <taxon>Pseudomonadati</taxon>
        <taxon>Pseudomonadota</taxon>
        <taxon>Alphaproteobacteria</taxon>
        <taxon>Sphingomonadales</taxon>
        <taxon>Sphingomonadaceae</taxon>
        <taxon>Sphingomonas</taxon>
    </lineage>
</organism>
<dbReference type="PANTHER" id="PTHR32552">
    <property type="entry name" value="FERRICHROME IRON RECEPTOR-RELATED"/>
    <property type="match status" value="1"/>
</dbReference>
<evidence type="ECO:0000256" key="4">
    <source>
        <dbReference type="ARBA" id="ARBA00022496"/>
    </source>
</evidence>
<feature type="domain" description="TonB-dependent receptor-like beta-barrel" evidence="15">
    <location>
        <begin position="387"/>
        <end position="915"/>
    </location>
</feature>
<dbReference type="InterPro" id="IPR037066">
    <property type="entry name" value="Plug_dom_sf"/>
</dbReference>
<keyword evidence="9 11" id="KW-0472">Membrane</keyword>
<accession>A0ABP7DM63</accession>
<keyword evidence="8 12" id="KW-0798">TonB box</keyword>
<comment type="caution">
    <text evidence="17">The sequence shown here is derived from an EMBL/GenBank/DDBJ whole genome shotgun (WGS) entry which is preliminary data.</text>
</comment>
<dbReference type="PANTHER" id="PTHR32552:SF81">
    <property type="entry name" value="TONB-DEPENDENT OUTER MEMBRANE RECEPTOR"/>
    <property type="match status" value="1"/>
</dbReference>
<protein>
    <submittedName>
        <fullName evidence="17">TonB-dependent receptor</fullName>
    </submittedName>
</protein>
<dbReference type="Gene3D" id="2.40.170.20">
    <property type="entry name" value="TonB-dependent receptor, beta-barrel domain"/>
    <property type="match status" value="1"/>
</dbReference>
<evidence type="ECO:0000256" key="10">
    <source>
        <dbReference type="ARBA" id="ARBA00023237"/>
    </source>
</evidence>